<accession>A0A841LZ78</accession>
<evidence type="ECO:0000259" key="1">
    <source>
        <dbReference type="SMART" id="SM00507"/>
    </source>
</evidence>
<dbReference type="InterPro" id="IPR052892">
    <property type="entry name" value="NA-targeting_endonuclease"/>
</dbReference>
<dbReference type="Proteomes" id="UP000555393">
    <property type="component" value="Unassembled WGS sequence"/>
</dbReference>
<dbReference type="InterPro" id="IPR003615">
    <property type="entry name" value="HNH_nuc"/>
</dbReference>
<sequence length="156" mass="18163">MSRWVRVQADMFGNPIFGQKPFGKAEAFLWLSQVWDRTNLHAIHKTLRWPASRVWRFIRELITHDLIDADQFAEAERFYRKQATRTAIPTKVKAAVSIRDGDKCRYCGSMNGPFHFDHVFPWSKGGEHTVSNLVVACQTCNLKKKDKTIKELGWRL</sequence>
<dbReference type="GO" id="GO:0008270">
    <property type="term" value="F:zinc ion binding"/>
    <property type="evidence" value="ECO:0007669"/>
    <property type="project" value="InterPro"/>
</dbReference>
<organism evidence="2 3">
    <name type="scientific">Paenochrobactrum gallinarii</name>
    <dbReference type="NCBI Taxonomy" id="643673"/>
    <lineage>
        <taxon>Bacteria</taxon>
        <taxon>Pseudomonadati</taxon>
        <taxon>Pseudomonadota</taxon>
        <taxon>Alphaproteobacteria</taxon>
        <taxon>Hyphomicrobiales</taxon>
        <taxon>Brucellaceae</taxon>
        <taxon>Paenochrobactrum</taxon>
    </lineage>
</organism>
<gene>
    <name evidence="2" type="ORF">FHS77_002708</name>
</gene>
<dbReference type="RefSeq" id="WP_210307140.1">
    <property type="nucleotide sequence ID" value="NZ_JACIIU010000017.1"/>
</dbReference>
<feature type="domain" description="HNH nuclease" evidence="1">
    <location>
        <begin position="91"/>
        <end position="142"/>
    </location>
</feature>
<dbReference type="AlphaFoldDB" id="A0A841LZ78"/>
<dbReference type="PANTHER" id="PTHR33877:SF2">
    <property type="entry name" value="OS07G0170200 PROTEIN"/>
    <property type="match status" value="1"/>
</dbReference>
<protein>
    <submittedName>
        <fullName evidence="2">Phage FluMu protein gp41</fullName>
    </submittedName>
</protein>
<reference evidence="2 3" key="1">
    <citation type="submission" date="2020-08" db="EMBL/GenBank/DDBJ databases">
        <title>Genomic Encyclopedia of Type Strains, Phase IV (KMG-IV): sequencing the most valuable type-strain genomes for metagenomic binning, comparative biology and taxonomic classification.</title>
        <authorList>
            <person name="Goeker M."/>
        </authorList>
    </citation>
    <scope>NUCLEOTIDE SEQUENCE [LARGE SCALE GENOMIC DNA]</scope>
    <source>
        <strain evidence="2 3">DSM 22336</strain>
    </source>
</reference>
<dbReference type="SMART" id="SM00507">
    <property type="entry name" value="HNHc"/>
    <property type="match status" value="1"/>
</dbReference>
<evidence type="ECO:0000313" key="2">
    <source>
        <dbReference type="EMBL" id="MBB6262140.1"/>
    </source>
</evidence>
<comment type="caution">
    <text evidence="2">The sequence shown here is derived from an EMBL/GenBank/DDBJ whole genome shotgun (WGS) entry which is preliminary data.</text>
</comment>
<dbReference type="Gene3D" id="1.10.30.50">
    <property type="match status" value="1"/>
</dbReference>
<keyword evidence="3" id="KW-1185">Reference proteome</keyword>
<dbReference type="InterPro" id="IPR002711">
    <property type="entry name" value="HNH"/>
</dbReference>
<dbReference type="PANTHER" id="PTHR33877">
    <property type="entry name" value="SLL1193 PROTEIN"/>
    <property type="match status" value="1"/>
</dbReference>
<dbReference type="EMBL" id="JACIIU010000017">
    <property type="protein sequence ID" value="MBB6262140.1"/>
    <property type="molecule type" value="Genomic_DNA"/>
</dbReference>
<evidence type="ECO:0000313" key="3">
    <source>
        <dbReference type="Proteomes" id="UP000555393"/>
    </source>
</evidence>
<proteinExistence type="predicted"/>
<dbReference type="CDD" id="cd00085">
    <property type="entry name" value="HNHc"/>
    <property type="match status" value="1"/>
</dbReference>
<dbReference type="Pfam" id="PF01844">
    <property type="entry name" value="HNH"/>
    <property type="match status" value="1"/>
</dbReference>
<name>A0A841LZ78_9HYPH</name>
<dbReference type="GO" id="GO:0004519">
    <property type="term" value="F:endonuclease activity"/>
    <property type="evidence" value="ECO:0007669"/>
    <property type="project" value="InterPro"/>
</dbReference>
<dbReference type="GO" id="GO:0003676">
    <property type="term" value="F:nucleic acid binding"/>
    <property type="evidence" value="ECO:0007669"/>
    <property type="project" value="InterPro"/>
</dbReference>